<keyword evidence="1" id="KW-0812">Transmembrane</keyword>
<dbReference type="EMBL" id="NNSR01000023">
    <property type="protein sequence ID" value="PKD32598.1"/>
    <property type="molecule type" value="Genomic_DNA"/>
</dbReference>
<feature type="transmembrane region" description="Helical" evidence="1">
    <location>
        <begin position="6"/>
        <end position="27"/>
    </location>
</feature>
<evidence type="ECO:0000256" key="1">
    <source>
        <dbReference type="SAM" id="Phobius"/>
    </source>
</evidence>
<gene>
    <name evidence="2" type="ORF">RBATCC27255_00254</name>
</gene>
<accession>A0A2N0V078</accession>
<evidence type="ECO:0000313" key="2">
    <source>
        <dbReference type="EMBL" id="PKD32598.1"/>
    </source>
</evidence>
<feature type="transmembrane region" description="Helical" evidence="1">
    <location>
        <begin position="67"/>
        <end position="86"/>
    </location>
</feature>
<keyword evidence="1" id="KW-0472">Membrane</keyword>
<name>A0A2N0V078_9FIRM</name>
<evidence type="ECO:0000313" key="3">
    <source>
        <dbReference type="Proteomes" id="UP000233425"/>
    </source>
</evidence>
<dbReference type="AlphaFoldDB" id="A0A2N0V078"/>
<keyword evidence="3" id="KW-1185">Reference proteome</keyword>
<comment type="caution">
    <text evidence="2">The sequence shown here is derived from an EMBL/GenBank/DDBJ whole genome shotgun (WGS) entry which is preliminary data.</text>
</comment>
<feature type="transmembrane region" description="Helical" evidence="1">
    <location>
        <begin position="34"/>
        <end position="52"/>
    </location>
</feature>
<dbReference type="RefSeq" id="WP_101028388.1">
    <property type="nucleotide sequence ID" value="NZ_CABMMZ010000023.1"/>
</dbReference>
<organism evidence="2 3">
    <name type="scientific">Ruminococcus bromii</name>
    <dbReference type="NCBI Taxonomy" id="40518"/>
    <lineage>
        <taxon>Bacteria</taxon>
        <taxon>Bacillati</taxon>
        <taxon>Bacillota</taxon>
        <taxon>Clostridia</taxon>
        <taxon>Eubacteriales</taxon>
        <taxon>Oscillospiraceae</taxon>
        <taxon>Ruminococcus</taxon>
    </lineage>
</organism>
<sequence>MGEFLQNMYVWLWAALAVLMVVIGIKYRHEHQGLLAVLMALFFIFMTVWYGLRTFAGYPMFEGTLNIVFRCILGGFLIVLGLIYWFTRKRK</sequence>
<keyword evidence="1" id="KW-1133">Transmembrane helix</keyword>
<proteinExistence type="predicted"/>
<dbReference type="Proteomes" id="UP000233425">
    <property type="component" value="Unassembled WGS sequence"/>
</dbReference>
<protein>
    <submittedName>
        <fullName evidence="2">Uncharacterized protein</fullName>
    </submittedName>
</protein>
<dbReference type="GeneID" id="93769158"/>
<reference evidence="2" key="1">
    <citation type="journal article" date="2018" name="Environ. Microbiol.">
        <title>Sporulation capability and amylosome conservation among diverse human colonic and rumen isolates of the keystone starch-degrader Ruminococcus bromii.</title>
        <authorList>
            <person name="Mukhopadhya I."/>
            <person name="Morais S."/>
            <person name="Laverde-Gomez J."/>
            <person name="Sheridan P.O."/>
            <person name="Walker A.W."/>
            <person name="Kelly W."/>
            <person name="Klieve A.V."/>
            <person name="Ouwerkerk D."/>
            <person name="Duncan S.H."/>
            <person name="Louis P."/>
            <person name="Koropatkin N."/>
            <person name="Cockburn D."/>
            <person name="Kibler R."/>
            <person name="Cooper P.J."/>
            <person name="Sandoval C."/>
            <person name="Crost E."/>
            <person name="Juge N."/>
            <person name="Bayer E.A."/>
            <person name="Flint H.J."/>
        </authorList>
    </citation>
    <scope>NUCLEOTIDE SEQUENCE [LARGE SCALE GENOMIC DNA]</scope>
    <source>
        <strain evidence="2">ATCC 27255</strain>
    </source>
</reference>